<dbReference type="EMBL" id="PSVT01000006">
    <property type="protein sequence ID" value="PPH78515.1"/>
    <property type="molecule type" value="Genomic_DNA"/>
</dbReference>
<evidence type="ECO:0000313" key="2">
    <source>
        <dbReference type="EMBL" id="PPH78515.1"/>
    </source>
</evidence>
<protein>
    <recommendedName>
        <fullName evidence="5">CoF synthetase</fullName>
    </recommendedName>
</protein>
<accession>A0ABD6WA27</accession>
<gene>
    <name evidence="1" type="ORF">C5C04_04890</name>
    <name evidence="2" type="ORF">C5C40_04755</name>
</gene>
<dbReference type="EMBL" id="PSUL01000007">
    <property type="protein sequence ID" value="PPF14975.1"/>
    <property type="molecule type" value="Genomic_DNA"/>
</dbReference>
<dbReference type="Proteomes" id="UP000237881">
    <property type="component" value="Unassembled WGS sequence"/>
</dbReference>
<dbReference type="SUPFAM" id="SSF56801">
    <property type="entry name" value="Acetyl-CoA synthetase-like"/>
    <property type="match status" value="1"/>
</dbReference>
<dbReference type="KEGG" id="rry:C1O28_09350"/>
<dbReference type="PANTHER" id="PTHR43845">
    <property type="entry name" value="BLR5969 PROTEIN"/>
    <property type="match status" value="1"/>
</dbReference>
<dbReference type="AlphaFoldDB" id="A0ABD6WA27"/>
<evidence type="ECO:0000313" key="1">
    <source>
        <dbReference type="EMBL" id="PPF14975.1"/>
    </source>
</evidence>
<organism evidence="1 3">
    <name type="scientific">Rathayibacter rathayi</name>
    <name type="common">Corynebacterium rathayi</name>
    <dbReference type="NCBI Taxonomy" id="33887"/>
    <lineage>
        <taxon>Bacteria</taxon>
        <taxon>Bacillati</taxon>
        <taxon>Actinomycetota</taxon>
        <taxon>Actinomycetes</taxon>
        <taxon>Micrococcales</taxon>
        <taxon>Microbacteriaceae</taxon>
        <taxon>Rathayibacter</taxon>
    </lineage>
</organism>
<dbReference type="InterPro" id="IPR042099">
    <property type="entry name" value="ANL_N_sf"/>
</dbReference>
<proteinExistence type="predicted"/>
<dbReference type="PANTHER" id="PTHR43845:SF1">
    <property type="entry name" value="BLR5969 PROTEIN"/>
    <property type="match status" value="1"/>
</dbReference>
<name>A0ABD6WA27_RATRA</name>
<evidence type="ECO:0008006" key="5">
    <source>
        <dbReference type="Google" id="ProtNLM"/>
    </source>
</evidence>
<dbReference type="Proteomes" id="UP000239698">
    <property type="component" value="Unassembled WGS sequence"/>
</dbReference>
<comment type="caution">
    <text evidence="1">The sequence shown here is derived from an EMBL/GenBank/DDBJ whole genome shotgun (WGS) entry which is preliminary data.</text>
</comment>
<keyword evidence="4" id="KW-1185">Reference proteome</keyword>
<sequence>MSVQVAQTQTLHRASLDRWKARHFAPATPTDPRLSAVIRSAKELPTYAALYADSSDAIDAVINGSASDPSAALRALPLVDKETARSITSDALHERREHFSHYFETSGTTSRPMATPKGPFDIATTTVTFGENWSEIIEAGSTALILINSPQGPAAFQFERALNYLGLLTFRTWVDTYRNDYDRVLDTIENLRPDVVAGPPSQVLNLYQRASDAGRAAPTFRSVLLLGERSTPGLKRRLAELSRGRVHDAAYGSSETGTLAVAASPGLRLQTHGFLFEIRDRSTGLLSLVSDQDDCAGELIVTPLDLLLRPLIRYDTGDVVRITRAPSGEHLVTPLGRACDATPLPDVAIDQQECEDLLWPIGERSPVLNYMFVARDDGNALLVTSTEGTSWESSPVGRAIRERLSGIALVTCDHLPAISGLGSALGWKASRFLDLRCTAESGPAGLTESLRSAARRQVDALVSGDVD</sequence>
<reference evidence="3 4" key="1">
    <citation type="submission" date="2018-02" db="EMBL/GenBank/DDBJ databases">
        <title>Bacteriophage NCPPB3778 and a type I-E CRISPR drive the evolution of the US Biological Select Agent, Rathayibacter toxicus.</title>
        <authorList>
            <person name="Davis E.W.II."/>
            <person name="Tabima J.F."/>
            <person name="Weisberg A.J."/>
            <person name="Lopes L.D."/>
            <person name="Wiseman M.S."/>
            <person name="Wiseman M.S."/>
            <person name="Pupko T."/>
            <person name="Belcher M.S."/>
            <person name="Sechler A.J."/>
            <person name="Tancos M.A."/>
            <person name="Schroeder B.K."/>
            <person name="Murray T.D."/>
            <person name="Luster D.G."/>
            <person name="Schneider W.L."/>
            <person name="Rogers E."/>
            <person name="Andreote F.D."/>
            <person name="Grunwald N.J."/>
            <person name="Putnam M.L."/>
            <person name="Chang J.H."/>
        </authorList>
    </citation>
    <scope>NUCLEOTIDE SEQUENCE [LARGE SCALE GENOMIC DNA]</scope>
    <source>
        <strain evidence="2 4">AY1D6</strain>
        <strain evidence="1 3">AY1I9</strain>
    </source>
</reference>
<evidence type="ECO:0000313" key="3">
    <source>
        <dbReference type="Proteomes" id="UP000237881"/>
    </source>
</evidence>
<dbReference type="Gene3D" id="3.40.50.12780">
    <property type="entry name" value="N-terminal domain of ligase-like"/>
    <property type="match status" value="1"/>
</dbReference>
<evidence type="ECO:0000313" key="4">
    <source>
        <dbReference type="Proteomes" id="UP000239698"/>
    </source>
</evidence>